<gene>
    <name evidence="1" type="ORF">H9646_02570</name>
</gene>
<reference evidence="1 2" key="1">
    <citation type="submission" date="2020-08" db="EMBL/GenBank/DDBJ databases">
        <title>A Genomic Blueprint of the Chicken Gut Microbiome.</title>
        <authorList>
            <person name="Gilroy R."/>
            <person name="Ravi A."/>
            <person name="Getino M."/>
            <person name="Pursley I."/>
            <person name="Horton D.L."/>
            <person name="Alikhan N.-F."/>
            <person name="Baker D."/>
            <person name="Gharbi K."/>
            <person name="Hall N."/>
            <person name="Watson M."/>
            <person name="Adriaenssens E.M."/>
            <person name="Foster-Nyarko E."/>
            <person name="Jarju S."/>
            <person name="Secka A."/>
            <person name="Antonio M."/>
            <person name="Oren A."/>
            <person name="Chaudhuri R."/>
            <person name="La Ragione R.M."/>
            <person name="Hildebrand F."/>
            <person name="Pallen M.J."/>
        </authorList>
    </citation>
    <scope>NUCLEOTIDE SEQUENCE [LARGE SCALE GENOMIC DNA]</scope>
    <source>
        <strain evidence="1 2">Sa2CVA6</strain>
    </source>
</reference>
<dbReference type="EMBL" id="JACSQK010000001">
    <property type="protein sequence ID" value="MBD7959351.1"/>
    <property type="molecule type" value="Genomic_DNA"/>
</dbReference>
<evidence type="ECO:0008006" key="3">
    <source>
        <dbReference type="Google" id="ProtNLM"/>
    </source>
</evidence>
<keyword evidence="2" id="KW-1185">Reference proteome</keyword>
<comment type="caution">
    <text evidence="1">The sequence shown here is derived from an EMBL/GenBank/DDBJ whole genome shotgun (WGS) entry which is preliminary data.</text>
</comment>
<protein>
    <recommendedName>
        <fullName evidence="3">DUF1640 domain-containing protein</fullName>
    </recommendedName>
</protein>
<name>A0ABR8S789_9BURK</name>
<sequence>MGMSIQLNVFEALTAAGVPPDKARDVERQLEIAIQAGQSEIRAEWREQLMTKTDAAAMETRLNVRFNDQLRWIITTQVAMTGLVIAAVKLF</sequence>
<organism evidence="1 2">
    <name type="scientific">Comamonas avium</name>
    <dbReference type="NCBI Taxonomy" id="2762231"/>
    <lineage>
        <taxon>Bacteria</taxon>
        <taxon>Pseudomonadati</taxon>
        <taxon>Pseudomonadota</taxon>
        <taxon>Betaproteobacteria</taxon>
        <taxon>Burkholderiales</taxon>
        <taxon>Comamonadaceae</taxon>
        <taxon>Comamonas</taxon>
    </lineage>
</organism>
<proteinExistence type="predicted"/>
<dbReference type="RefSeq" id="WP_191721744.1">
    <property type="nucleotide sequence ID" value="NZ_JACSQK010000001.1"/>
</dbReference>
<evidence type="ECO:0000313" key="1">
    <source>
        <dbReference type="EMBL" id="MBD7959351.1"/>
    </source>
</evidence>
<evidence type="ECO:0000313" key="2">
    <source>
        <dbReference type="Proteomes" id="UP000634919"/>
    </source>
</evidence>
<accession>A0ABR8S789</accession>
<dbReference type="Proteomes" id="UP000634919">
    <property type="component" value="Unassembled WGS sequence"/>
</dbReference>